<dbReference type="GO" id="GO:0005737">
    <property type="term" value="C:cytoplasm"/>
    <property type="evidence" value="ECO:0007669"/>
    <property type="project" value="UniProtKB-SubCell"/>
</dbReference>
<dbReference type="EMBL" id="DXCX01000067">
    <property type="protein sequence ID" value="HIY73603.1"/>
    <property type="molecule type" value="Genomic_DNA"/>
</dbReference>
<evidence type="ECO:0000256" key="5">
    <source>
        <dbReference type="ARBA" id="ARBA00022840"/>
    </source>
</evidence>
<dbReference type="Gene3D" id="3.40.1190.20">
    <property type="match status" value="1"/>
</dbReference>
<dbReference type="InterPro" id="IPR002139">
    <property type="entry name" value="Ribo/fructo_kinase"/>
</dbReference>
<comment type="similarity">
    <text evidence="9">Belongs to the carbohydrate kinase PfkB family. Ribokinase subfamily.</text>
</comment>
<feature type="binding site" evidence="9">
    <location>
        <position position="136"/>
    </location>
    <ligand>
        <name>substrate</name>
    </ligand>
</feature>
<protein>
    <recommendedName>
        <fullName evidence="9">Ribokinase</fullName>
        <shortName evidence="9">RK</shortName>
        <ecNumber evidence="9">2.7.1.15</ecNumber>
    </recommendedName>
</protein>
<comment type="cofactor">
    <cofactor evidence="9">
        <name>Mg(2+)</name>
        <dbReference type="ChEBI" id="CHEBI:18420"/>
    </cofactor>
    <text evidence="9">Requires a divalent cation, most likely magnesium in vivo, as an electrophilic catalyst to aid phosphoryl group transfer. It is the chelate of the metal and the nucleotide that is the actual substrate.</text>
</comment>
<dbReference type="SUPFAM" id="SSF53613">
    <property type="entry name" value="Ribokinase-like"/>
    <property type="match status" value="1"/>
</dbReference>
<evidence type="ECO:0000256" key="6">
    <source>
        <dbReference type="ARBA" id="ARBA00022842"/>
    </source>
</evidence>
<dbReference type="HAMAP" id="MF_01987">
    <property type="entry name" value="Ribokinase"/>
    <property type="match status" value="1"/>
</dbReference>
<feature type="binding site" evidence="9">
    <location>
        <position position="273"/>
    </location>
    <ligand>
        <name>K(+)</name>
        <dbReference type="ChEBI" id="CHEBI:29103"/>
    </ligand>
</feature>
<gene>
    <name evidence="9" type="primary">rbsK</name>
    <name evidence="11" type="ORF">H9826_06485</name>
</gene>
<dbReference type="Pfam" id="PF00294">
    <property type="entry name" value="PfkB"/>
    <property type="match status" value="1"/>
</dbReference>
<name>A0A9D2CEG9_9FIRM</name>
<feature type="binding site" evidence="9">
    <location>
        <position position="239"/>
    </location>
    <ligand>
        <name>K(+)</name>
        <dbReference type="ChEBI" id="CHEBI:29103"/>
    </ligand>
</feature>
<feature type="binding site" evidence="9">
    <location>
        <position position="278"/>
    </location>
    <ligand>
        <name>K(+)</name>
        <dbReference type="ChEBI" id="CHEBI:29103"/>
    </ligand>
</feature>
<reference evidence="11" key="1">
    <citation type="journal article" date="2021" name="PeerJ">
        <title>Extensive microbial diversity within the chicken gut microbiome revealed by metagenomics and culture.</title>
        <authorList>
            <person name="Gilroy R."/>
            <person name="Ravi A."/>
            <person name="Getino M."/>
            <person name="Pursley I."/>
            <person name="Horton D.L."/>
            <person name="Alikhan N.F."/>
            <person name="Baker D."/>
            <person name="Gharbi K."/>
            <person name="Hall N."/>
            <person name="Watson M."/>
            <person name="Adriaenssens E.M."/>
            <person name="Foster-Nyarko E."/>
            <person name="Jarju S."/>
            <person name="Secka A."/>
            <person name="Antonio M."/>
            <person name="Oren A."/>
            <person name="Chaudhuri R.R."/>
            <person name="La Ragione R."/>
            <person name="Hildebrand F."/>
            <person name="Pallen M.J."/>
        </authorList>
    </citation>
    <scope>NUCLEOTIDE SEQUENCE</scope>
    <source>
        <strain evidence="11">CHK33-7979</strain>
    </source>
</reference>
<evidence type="ECO:0000256" key="1">
    <source>
        <dbReference type="ARBA" id="ARBA00022679"/>
    </source>
</evidence>
<dbReference type="GO" id="GO:0019303">
    <property type="term" value="P:D-ribose catabolic process"/>
    <property type="evidence" value="ECO:0007669"/>
    <property type="project" value="UniProtKB-UniRule"/>
</dbReference>
<feature type="binding site" evidence="9">
    <location>
        <position position="276"/>
    </location>
    <ligand>
        <name>K(+)</name>
        <dbReference type="ChEBI" id="CHEBI:29103"/>
    </ligand>
</feature>
<feature type="binding site" evidence="9">
    <location>
        <begin position="10"/>
        <end position="12"/>
    </location>
    <ligand>
        <name>substrate</name>
    </ligand>
</feature>
<evidence type="ECO:0000313" key="11">
    <source>
        <dbReference type="EMBL" id="HIY73603.1"/>
    </source>
</evidence>
<keyword evidence="5 9" id="KW-0067">ATP-binding</keyword>
<comment type="caution">
    <text evidence="9">Lacks conserved residue(s) required for the propagation of feature annotation.</text>
</comment>
<dbReference type="EC" id="2.7.1.15" evidence="9"/>
<feature type="binding site" evidence="9">
    <location>
        <begin position="38"/>
        <end position="42"/>
    </location>
    <ligand>
        <name>substrate</name>
    </ligand>
</feature>
<dbReference type="GO" id="GO:0005524">
    <property type="term" value="F:ATP binding"/>
    <property type="evidence" value="ECO:0007669"/>
    <property type="project" value="UniProtKB-UniRule"/>
</dbReference>
<feature type="binding site" evidence="9">
    <location>
        <position position="237"/>
    </location>
    <ligand>
        <name>K(+)</name>
        <dbReference type="ChEBI" id="CHEBI:29103"/>
    </ligand>
</feature>
<organism evidence="11 12">
    <name type="scientific">Candidatus Intestinimonas merdavium</name>
    <dbReference type="NCBI Taxonomy" id="2838622"/>
    <lineage>
        <taxon>Bacteria</taxon>
        <taxon>Bacillati</taxon>
        <taxon>Bacillota</taxon>
        <taxon>Clostridia</taxon>
        <taxon>Eubacteriales</taxon>
        <taxon>Intestinimonas</taxon>
    </lineage>
</organism>
<keyword evidence="4 9" id="KW-0418">Kinase</keyword>
<dbReference type="PANTHER" id="PTHR10584:SF166">
    <property type="entry name" value="RIBOKINASE"/>
    <property type="match status" value="1"/>
</dbReference>
<keyword evidence="3 9" id="KW-0547">Nucleotide-binding</keyword>
<proteinExistence type="inferred from homology"/>
<dbReference type="GO" id="GO:0046872">
    <property type="term" value="F:metal ion binding"/>
    <property type="evidence" value="ECO:0007669"/>
    <property type="project" value="UniProtKB-KW"/>
</dbReference>
<evidence type="ECO:0000313" key="12">
    <source>
        <dbReference type="Proteomes" id="UP000886824"/>
    </source>
</evidence>
<dbReference type="InterPro" id="IPR011877">
    <property type="entry name" value="Ribokinase"/>
</dbReference>
<keyword evidence="2 9" id="KW-0479">Metal-binding</keyword>
<feature type="binding site" evidence="9">
    <location>
        <position position="243"/>
    </location>
    <ligand>
        <name>substrate</name>
    </ligand>
</feature>
<evidence type="ECO:0000256" key="3">
    <source>
        <dbReference type="ARBA" id="ARBA00022741"/>
    </source>
</evidence>
<evidence type="ECO:0000256" key="7">
    <source>
        <dbReference type="ARBA" id="ARBA00022958"/>
    </source>
</evidence>
<evidence type="ECO:0000256" key="2">
    <source>
        <dbReference type="ARBA" id="ARBA00022723"/>
    </source>
</evidence>
<feature type="domain" description="Carbohydrate kinase PfkB" evidence="10">
    <location>
        <begin position="4"/>
        <end position="284"/>
    </location>
</feature>
<keyword evidence="8 9" id="KW-0119">Carbohydrate metabolism</keyword>
<comment type="pathway">
    <text evidence="9">Carbohydrate metabolism; D-ribose degradation; D-ribose 5-phosphate from beta-D-ribopyranose: step 2/2.</text>
</comment>
<dbReference type="AlphaFoldDB" id="A0A9D2CEG9"/>
<dbReference type="InterPro" id="IPR029056">
    <property type="entry name" value="Ribokinase-like"/>
</dbReference>
<keyword evidence="7 9" id="KW-0630">Potassium</keyword>
<feature type="active site" description="Proton acceptor" evidence="9">
    <location>
        <position position="243"/>
    </location>
</feature>
<evidence type="ECO:0000256" key="9">
    <source>
        <dbReference type="HAMAP-Rule" id="MF_01987"/>
    </source>
</evidence>
<dbReference type="GO" id="GO:0004747">
    <property type="term" value="F:ribokinase activity"/>
    <property type="evidence" value="ECO:0007669"/>
    <property type="project" value="UniProtKB-UniRule"/>
</dbReference>
<feature type="binding site" evidence="9">
    <location>
        <begin position="211"/>
        <end position="216"/>
    </location>
    <ligand>
        <name>ATP</name>
        <dbReference type="ChEBI" id="CHEBI:30616"/>
    </ligand>
</feature>
<dbReference type="InterPro" id="IPR011611">
    <property type="entry name" value="PfkB_dom"/>
</dbReference>
<comment type="subunit">
    <text evidence="9">Homodimer.</text>
</comment>
<keyword evidence="6 9" id="KW-0460">Magnesium</keyword>
<evidence type="ECO:0000256" key="8">
    <source>
        <dbReference type="ARBA" id="ARBA00023277"/>
    </source>
</evidence>
<sequence length="295" mass="31188">MRVLNFGSLNIDYVYQVDHFVQPGETMSSLSLQVNCGGKGLNQSVALSRAGVETWHAGCIGPEGIFLKDRLQAAGVDVTFVRQVEGSTGHAIIQVDPTGQNSILLHGGANGQVTESFVDEVLKGFSPGDVVLLQNEISCVGYIMDRAAELGMSIALNAAPANEKLAGLPLEKLDWLLVNEVEGAFLAGTEDPEGIARVLTERYPRTMLVLTLGVQGSLAAKGDRRVRMPARTVKAVDTTAAGDTFTGYFLRGVLEGRSLEEALGFAAAASALAVTRVGAADAIPAYDEAMAFYRG</sequence>
<comment type="subcellular location">
    <subcellularLocation>
        <location evidence="9">Cytoplasm</location>
    </subcellularLocation>
</comment>
<feature type="binding site" evidence="9">
    <location>
        <begin position="242"/>
        <end position="243"/>
    </location>
    <ligand>
        <name>ATP</name>
        <dbReference type="ChEBI" id="CHEBI:30616"/>
    </ligand>
</feature>
<dbReference type="PRINTS" id="PR00990">
    <property type="entry name" value="RIBOKINASE"/>
</dbReference>
<feature type="binding site" evidence="9">
    <location>
        <position position="179"/>
    </location>
    <ligand>
        <name>ATP</name>
        <dbReference type="ChEBI" id="CHEBI:30616"/>
    </ligand>
</feature>
<evidence type="ECO:0000256" key="4">
    <source>
        <dbReference type="ARBA" id="ARBA00022777"/>
    </source>
</evidence>
<dbReference type="PANTHER" id="PTHR10584">
    <property type="entry name" value="SUGAR KINASE"/>
    <property type="match status" value="1"/>
</dbReference>
<comment type="function">
    <text evidence="9">Catalyzes the phosphorylation of ribose at O-5 in a reaction requiring ATP and magnesium. The resulting D-ribose-5-phosphate can then be used either for sythesis of nucleotides, histidine, and tryptophan, or as a component of the pentose phosphate pathway.</text>
</comment>
<keyword evidence="9" id="KW-0963">Cytoplasm</keyword>
<evidence type="ECO:0000259" key="10">
    <source>
        <dbReference type="Pfam" id="PF00294"/>
    </source>
</evidence>
<dbReference type="CDD" id="cd01174">
    <property type="entry name" value="ribokinase"/>
    <property type="match status" value="1"/>
</dbReference>
<dbReference type="Proteomes" id="UP000886824">
    <property type="component" value="Unassembled WGS sequence"/>
</dbReference>
<comment type="activity regulation">
    <text evidence="9">Activated by a monovalent cation that binds near, but not in, the active site. The most likely occupant of the site in vivo is potassium. Ion binding induces a conformational change that may alter substrate affinity.</text>
</comment>
<comment type="caution">
    <text evidence="11">The sequence shown here is derived from an EMBL/GenBank/DDBJ whole genome shotgun (WGS) entry which is preliminary data.</text>
</comment>
<reference evidence="11" key="2">
    <citation type="submission" date="2021-04" db="EMBL/GenBank/DDBJ databases">
        <authorList>
            <person name="Gilroy R."/>
        </authorList>
    </citation>
    <scope>NUCLEOTIDE SEQUENCE</scope>
    <source>
        <strain evidence="11">CHK33-7979</strain>
    </source>
</reference>
<comment type="catalytic activity">
    <reaction evidence="9">
        <text>D-ribose + ATP = D-ribose 5-phosphate + ADP + H(+)</text>
        <dbReference type="Rhea" id="RHEA:13697"/>
        <dbReference type="ChEBI" id="CHEBI:15378"/>
        <dbReference type="ChEBI" id="CHEBI:30616"/>
        <dbReference type="ChEBI" id="CHEBI:47013"/>
        <dbReference type="ChEBI" id="CHEBI:78346"/>
        <dbReference type="ChEBI" id="CHEBI:456216"/>
        <dbReference type="EC" id="2.7.1.15"/>
    </reaction>
</comment>
<keyword evidence="1 9" id="KW-0808">Transferase</keyword>
<accession>A0A9D2CEG9</accession>